<keyword evidence="12" id="KW-1185">Reference proteome</keyword>
<dbReference type="GO" id="GO:0030431">
    <property type="term" value="P:sleep"/>
    <property type="evidence" value="ECO:0007669"/>
    <property type="project" value="InterPro"/>
</dbReference>
<feature type="signal peptide" evidence="10">
    <location>
        <begin position="1"/>
        <end position="20"/>
    </location>
</feature>
<evidence type="ECO:0000313" key="12">
    <source>
        <dbReference type="Proteomes" id="UP001152799"/>
    </source>
</evidence>
<accession>A0A9N9MUQ3</accession>
<dbReference type="PANTHER" id="PTHR33562">
    <property type="entry name" value="ATILLA, ISOFORM B-RELATED-RELATED"/>
    <property type="match status" value="1"/>
</dbReference>
<evidence type="ECO:0000256" key="1">
    <source>
        <dbReference type="ARBA" id="ARBA00004589"/>
    </source>
</evidence>
<feature type="chain" id="PRO_5040385317" description="Protein quiver" evidence="10">
    <location>
        <begin position="21"/>
        <end position="145"/>
    </location>
</feature>
<name>A0A9N9MUQ3_9CUCU</name>
<sequence>MASFIPYFVALALAVNAAAALECYNCNSKESAACKWGFTSFTYNTEKCGSAGFLDSIVGAKCFKITAKNKKGEDYIARGCMNPPAVGCQVLAKTVGWISDQSSNDPDALSELDCQTCDSDKCNSASKISGFTLLGVLLAVFAFLF</sequence>
<keyword evidence="6 9" id="KW-0472">Membrane</keyword>
<dbReference type="GO" id="GO:0098552">
    <property type="term" value="C:side of membrane"/>
    <property type="evidence" value="ECO:0007669"/>
    <property type="project" value="UniProtKB-KW"/>
</dbReference>
<evidence type="ECO:0000256" key="9">
    <source>
        <dbReference type="SAM" id="Phobius"/>
    </source>
</evidence>
<dbReference type="Proteomes" id="UP001152799">
    <property type="component" value="Chromosome 4"/>
</dbReference>
<comment type="subcellular location">
    <subcellularLocation>
        <location evidence="1">Membrane</location>
        <topology evidence="1">Lipid-anchor</topology>
        <topology evidence="1">GPI-anchor</topology>
    </subcellularLocation>
</comment>
<dbReference type="InterPro" id="IPR031424">
    <property type="entry name" value="QVR-like"/>
</dbReference>
<keyword evidence="5 9" id="KW-1133">Transmembrane helix</keyword>
<gene>
    <name evidence="11" type="ORF">CEUTPL_LOCUS8015</name>
</gene>
<evidence type="ECO:0000256" key="4">
    <source>
        <dbReference type="ARBA" id="ARBA00022729"/>
    </source>
</evidence>
<dbReference type="PANTHER" id="PTHR33562:SF20">
    <property type="entry name" value="PROTEIN QUIVER"/>
    <property type="match status" value="1"/>
</dbReference>
<dbReference type="Pfam" id="PF17064">
    <property type="entry name" value="QVR"/>
    <property type="match status" value="1"/>
</dbReference>
<proteinExistence type="predicted"/>
<dbReference type="GO" id="GO:0032222">
    <property type="term" value="P:regulation of synaptic transmission, cholinergic"/>
    <property type="evidence" value="ECO:0007669"/>
    <property type="project" value="InterPro"/>
</dbReference>
<evidence type="ECO:0008006" key="13">
    <source>
        <dbReference type="Google" id="ProtNLM"/>
    </source>
</evidence>
<organism evidence="11 12">
    <name type="scientific">Ceutorhynchus assimilis</name>
    <name type="common">cabbage seed weevil</name>
    <dbReference type="NCBI Taxonomy" id="467358"/>
    <lineage>
        <taxon>Eukaryota</taxon>
        <taxon>Metazoa</taxon>
        <taxon>Ecdysozoa</taxon>
        <taxon>Arthropoda</taxon>
        <taxon>Hexapoda</taxon>
        <taxon>Insecta</taxon>
        <taxon>Pterygota</taxon>
        <taxon>Neoptera</taxon>
        <taxon>Endopterygota</taxon>
        <taxon>Coleoptera</taxon>
        <taxon>Polyphaga</taxon>
        <taxon>Cucujiformia</taxon>
        <taxon>Curculionidae</taxon>
        <taxon>Ceutorhynchinae</taxon>
        <taxon>Ceutorhynchus</taxon>
    </lineage>
</organism>
<keyword evidence="3 9" id="KW-0812">Transmembrane</keyword>
<dbReference type="EMBL" id="OU892280">
    <property type="protein sequence ID" value="CAG9767450.1"/>
    <property type="molecule type" value="Genomic_DNA"/>
</dbReference>
<dbReference type="InterPro" id="IPR050975">
    <property type="entry name" value="Sleep_regulator"/>
</dbReference>
<keyword evidence="7" id="KW-0325">Glycoprotein</keyword>
<evidence type="ECO:0000256" key="3">
    <source>
        <dbReference type="ARBA" id="ARBA00022692"/>
    </source>
</evidence>
<dbReference type="AlphaFoldDB" id="A0A9N9MUQ3"/>
<dbReference type="OrthoDB" id="6688683at2759"/>
<keyword evidence="8" id="KW-0449">Lipoprotein</keyword>
<evidence type="ECO:0000313" key="11">
    <source>
        <dbReference type="EMBL" id="CAG9767450.1"/>
    </source>
</evidence>
<evidence type="ECO:0000256" key="10">
    <source>
        <dbReference type="SAM" id="SignalP"/>
    </source>
</evidence>
<evidence type="ECO:0000256" key="5">
    <source>
        <dbReference type="ARBA" id="ARBA00022989"/>
    </source>
</evidence>
<protein>
    <recommendedName>
        <fullName evidence="13">Protein quiver</fullName>
    </recommendedName>
</protein>
<evidence type="ECO:0000256" key="2">
    <source>
        <dbReference type="ARBA" id="ARBA00022622"/>
    </source>
</evidence>
<feature type="transmembrane region" description="Helical" evidence="9">
    <location>
        <begin position="124"/>
        <end position="144"/>
    </location>
</feature>
<evidence type="ECO:0000256" key="7">
    <source>
        <dbReference type="ARBA" id="ARBA00023180"/>
    </source>
</evidence>
<evidence type="ECO:0000256" key="8">
    <source>
        <dbReference type="ARBA" id="ARBA00023288"/>
    </source>
</evidence>
<keyword evidence="4 10" id="KW-0732">Signal</keyword>
<reference evidence="11" key="1">
    <citation type="submission" date="2022-01" db="EMBL/GenBank/DDBJ databases">
        <authorList>
            <person name="King R."/>
        </authorList>
    </citation>
    <scope>NUCLEOTIDE SEQUENCE</scope>
</reference>
<keyword evidence="2" id="KW-0336">GPI-anchor</keyword>
<evidence type="ECO:0000256" key="6">
    <source>
        <dbReference type="ARBA" id="ARBA00023136"/>
    </source>
</evidence>